<keyword evidence="2" id="KW-1185">Reference proteome</keyword>
<accession>A0A1G6ZUG9</accession>
<evidence type="ECO:0000313" key="1">
    <source>
        <dbReference type="EMBL" id="SDE05485.1"/>
    </source>
</evidence>
<sequence>MENKAILVLFTILFLSCNAQQQKKSNVLLILGGNWSQIEASSPSATSLVLTSGNKIGYFIEVGKEYSIFSKRLSLEVSAKFSETGGHIDNNAYFLKTNLSNDIEKYKNAKLKLFIYEFSSGIKLIHSYQAVKVYMGIQSSLLFLGRYTEKNIKEIPPQKDSIPNKKDIDKLIIKIHHPSFKTEIGMRFSLDTKYFIDFSCHFPLQPLFVIYNNNGLIINIKESYMQLGIGIKI</sequence>
<reference evidence="1 2" key="1">
    <citation type="submission" date="2016-10" db="EMBL/GenBank/DDBJ databases">
        <authorList>
            <person name="de Groot N.N."/>
        </authorList>
    </citation>
    <scope>NUCLEOTIDE SEQUENCE [LARGE SCALE GENOMIC DNA]</scope>
    <source>
        <strain evidence="1 2">DSM 24015</strain>
    </source>
</reference>
<dbReference type="RefSeq" id="WP_092735897.1">
    <property type="nucleotide sequence ID" value="NZ_FNAS01000002.1"/>
</dbReference>
<dbReference type="Proteomes" id="UP000198517">
    <property type="component" value="Unassembled WGS sequence"/>
</dbReference>
<gene>
    <name evidence="1" type="ORF">SAMN05421544_102190</name>
</gene>
<evidence type="ECO:0000313" key="2">
    <source>
        <dbReference type="Proteomes" id="UP000198517"/>
    </source>
</evidence>
<dbReference type="STRING" id="1071918.SAMN05421544_102190"/>
<evidence type="ECO:0008006" key="3">
    <source>
        <dbReference type="Google" id="ProtNLM"/>
    </source>
</evidence>
<organism evidence="1 2">
    <name type="scientific">Riemerella columbipharyngis</name>
    <dbReference type="NCBI Taxonomy" id="1071918"/>
    <lineage>
        <taxon>Bacteria</taxon>
        <taxon>Pseudomonadati</taxon>
        <taxon>Bacteroidota</taxon>
        <taxon>Flavobacteriia</taxon>
        <taxon>Flavobacteriales</taxon>
        <taxon>Weeksellaceae</taxon>
        <taxon>Riemerella</taxon>
    </lineage>
</organism>
<dbReference type="AlphaFoldDB" id="A0A1G6ZUG9"/>
<name>A0A1G6ZUG9_9FLAO</name>
<protein>
    <recommendedName>
        <fullName evidence="3">Outer membrane protein beta-barrel domain-containing protein</fullName>
    </recommendedName>
</protein>
<dbReference type="PROSITE" id="PS51257">
    <property type="entry name" value="PROKAR_LIPOPROTEIN"/>
    <property type="match status" value="1"/>
</dbReference>
<dbReference type="EMBL" id="FNAS01000002">
    <property type="protein sequence ID" value="SDE05485.1"/>
    <property type="molecule type" value="Genomic_DNA"/>
</dbReference>
<proteinExistence type="predicted"/>